<evidence type="ECO:0000313" key="3">
    <source>
        <dbReference type="Proteomes" id="UP000615796"/>
    </source>
</evidence>
<evidence type="ECO:0000313" key="2">
    <source>
        <dbReference type="EMBL" id="MBC5853203.1"/>
    </source>
</evidence>
<protein>
    <submittedName>
        <fullName evidence="2">Uncharacterized protein</fullName>
    </submittedName>
</protein>
<gene>
    <name evidence="2" type="ORF">H8Q88_20200</name>
</gene>
<organism evidence="2 3">
    <name type="scientific">Vibrio metschnikovii</name>
    <dbReference type="NCBI Taxonomy" id="28172"/>
    <lineage>
        <taxon>Bacteria</taxon>
        <taxon>Pseudomonadati</taxon>
        <taxon>Pseudomonadota</taxon>
        <taxon>Gammaproteobacteria</taxon>
        <taxon>Vibrionales</taxon>
        <taxon>Vibrionaceae</taxon>
        <taxon>Vibrio</taxon>
    </lineage>
</organism>
<evidence type="ECO:0000256" key="1">
    <source>
        <dbReference type="SAM" id="SignalP"/>
    </source>
</evidence>
<dbReference type="EMBL" id="JACRUP010000028">
    <property type="protein sequence ID" value="MBC5853203.1"/>
    <property type="molecule type" value="Genomic_DNA"/>
</dbReference>
<reference evidence="2" key="1">
    <citation type="submission" date="2020-08" db="EMBL/GenBank/DDBJ databases">
        <title>Genome Sequencing and Pan-Genome Analysis of Migratory bird Vibrio Strains, Inner Mongolia.</title>
        <authorList>
            <person name="Zheng L."/>
        </authorList>
    </citation>
    <scope>NUCLEOTIDE SEQUENCE</scope>
    <source>
        <strain evidence="2">M13F</strain>
    </source>
</reference>
<name>A0A9X0UPP2_VIBME</name>
<feature type="chain" id="PRO_5040855587" evidence="1">
    <location>
        <begin position="24"/>
        <end position="235"/>
    </location>
</feature>
<proteinExistence type="predicted"/>
<dbReference type="Proteomes" id="UP000615796">
    <property type="component" value="Unassembled WGS sequence"/>
</dbReference>
<keyword evidence="1" id="KW-0732">Signal</keyword>
<sequence>MKFKKLTSLTALALLSTATTVNAVEPTDHQQSHYQLLLSNDNGMFDDDMITNNNKPEFVFYGYGGKNYSYKVINLDTGEFYEGSVRTSSISRSAKLTHDKLWHNNSFIPDGNYKIEFKVPVGYVPNLGFASFNRTFTIDTEIKVESFKKTDLGDSVKVSGYSEPNVMIHVQMKPRVITTSIRSSFARENKVTIADANGYYEVVLPKYQEKDYSSYTVQAKFIDVAGNTYIRQIHQ</sequence>
<dbReference type="RefSeq" id="WP_187027350.1">
    <property type="nucleotide sequence ID" value="NZ_JACRUP010000028.1"/>
</dbReference>
<comment type="caution">
    <text evidence="2">The sequence shown here is derived from an EMBL/GenBank/DDBJ whole genome shotgun (WGS) entry which is preliminary data.</text>
</comment>
<accession>A0A9X0UPP2</accession>
<dbReference type="AlphaFoldDB" id="A0A9X0UPP2"/>
<keyword evidence="3" id="KW-1185">Reference proteome</keyword>
<feature type="signal peptide" evidence="1">
    <location>
        <begin position="1"/>
        <end position="23"/>
    </location>
</feature>